<comment type="caution">
    <text evidence="1">The sequence shown here is derived from an EMBL/GenBank/DDBJ whole genome shotgun (WGS) entry which is preliminary data.</text>
</comment>
<reference evidence="1" key="1">
    <citation type="submission" date="2020-07" db="EMBL/GenBank/DDBJ databases">
        <title>Multicomponent nature underlies the extraordinary mechanical properties of spider dragline silk.</title>
        <authorList>
            <person name="Kono N."/>
            <person name="Nakamura H."/>
            <person name="Mori M."/>
            <person name="Yoshida Y."/>
            <person name="Ohtoshi R."/>
            <person name="Malay A.D."/>
            <person name="Moran D.A.P."/>
            <person name="Tomita M."/>
            <person name="Numata K."/>
            <person name="Arakawa K."/>
        </authorList>
    </citation>
    <scope>NUCLEOTIDE SEQUENCE</scope>
</reference>
<keyword evidence="2" id="KW-1185">Reference proteome</keyword>
<proteinExistence type="predicted"/>
<accession>A0A8X6LWE5</accession>
<sequence length="86" mass="9927">MPIFDQQELPGDRASSRLDILHVSVLAEPPNSWNEEDPPFKGRCILLRNAFTDFESTQFAFERVQECEMEDLKANKLNSNQRCALQ</sequence>
<evidence type="ECO:0000313" key="1">
    <source>
        <dbReference type="EMBL" id="GFR23122.1"/>
    </source>
</evidence>
<dbReference type="AlphaFoldDB" id="A0A8X6LWE5"/>
<evidence type="ECO:0000313" key="2">
    <source>
        <dbReference type="Proteomes" id="UP000887116"/>
    </source>
</evidence>
<dbReference type="EMBL" id="BMAO01038189">
    <property type="protein sequence ID" value="GFR23122.1"/>
    <property type="molecule type" value="Genomic_DNA"/>
</dbReference>
<name>A0A8X6LWE5_TRICU</name>
<protein>
    <submittedName>
        <fullName evidence="1">Uncharacterized protein</fullName>
    </submittedName>
</protein>
<organism evidence="1 2">
    <name type="scientific">Trichonephila clavata</name>
    <name type="common">Joro spider</name>
    <name type="synonym">Nephila clavata</name>
    <dbReference type="NCBI Taxonomy" id="2740835"/>
    <lineage>
        <taxon>Eukaryota</taxon>
        <taxon>Metazoa</taxon>
        <taxon>Ecdysozoa</taxon>
        <taxon>Arthropoda</taxon>
        <taxon>Chelicerata</taxon>
        <taxon>Arachnida</taxon>
        <taxon>Araneae</taxon>
        <taxon>Araneomorphae</taxon>
        <taxon>Entelegynae</taxon>
        <taxon>Araneoidea</taxon>
        <taxon>Nephilidae</taxon>
        <taxon>Trichonephila</taxon>
    </lineage>
</organism>
<dbReference type="Proteomes" id="UP000887116">
    <property type="component" value="Unassembled WGS sequence"/>
</dbReference>
<gene>
    <name evidence="1" type="ORF">TNCT_677231</name>
</gene>